<feature type="transmembrane region" description="Helical" evidence="5">
    <location>
        <begin position="402"/>
        <end position="422"/>
    </location>
</feature>
<keyword evidence="3 5" id="KW-1133">Transmembrane helix</keyword>
<feature type="transmembrane region" description="Helical" evidence="5">
    <location>
        <begin position="190"/>
        <end position="210"/>
    </location>
</feature>
<dbReference type="InterPro" id="IPR005829">
    <property type="entry name" value="Sugar_transporter_CS"/>
</dbReference>
<comment type="subcellular location">
    <subcellularLocation>
        <location evidence="1">Membrane</location>
        <topology evidence="1">Multi-pass membrane protein</topology>
    </subcellularLocation>
</comment>
<feature type="transmembrane region" description="Helical" evidence="5">
    <location>
        <begin position="314"/>
        <end position="333"/>
    </location>
</feature>
<feature type="transmembrane region" description="Helical" evidence="5">
    <location>
        <begin position="277"/>
        <end position="302"/>
    </location>
</feature>
<evidence type="ECO:0000256" key="2">
    <source>
        <dbReference type="ARBA" id="ARBA00022692"/>
    </source>
</evidence>
<feature type="transmembrane region" description="Helical" evidence="5">
    <location>
        <begin position="116"/>
        <end position="140"/>
    </location>
</feature>
<keyword evidence="4 5" id="KW-0472">Membrane</keyword>
<dbReference type="GO" id="GO:0016020">
    <property type="term" value="C:membrane"/>
    <property type="evidence" value="ECO:0007669"/>
    <property type="project" value="UniProtKB-SubCell"/>
</dbReference>
<evidence type="ECO:0000259" key="6">
    <source>
        <dbReference type="PROSITE" id="PS50850"/>
    </source>
</evidence>
<feature type="transmembrane region" description="Helical" evidence="5">
    <location>
        <begin position="239"/>
        <end position="265"/>
    </location>
</feature>
<dbReference type="GO" id="GO:0022857">
    <property type="term" value="F:transmembrane transporter activity"/>
    <property type="evidence" value="ECO:0007669"/>
    <property type="project" value="InterPro"/>
</dbReference>
<accession>A0A1F7RFN2</accession>
<gene>
    <name evidence="7" type="ORF">A2042_05845</name>
</gene>
<evidence type="ECO:0000313" key="7">
    <source>
        <dbReference type="EMBL" id="OGL39767.1"/>
    </source>
</evidence>
<dbReference type="Proteomes" id="UP000178526">
    <property type="component" value="Unassembled WGS sequence"/>
</dbReference>
<feature type="transmembrane region" description="Helical" evidence="5">
    <location>
        <begin position="21"/>
        <end position="43"/>
    </location>
</feature>
<dbReference type="PANTHER" id="PTHR23524">
    <property type="entry name" value="TRANSPORTER, PUTATIVE (AFU_ORTHOLOGUE AFUA_8G04850)-RELATED"/>
    <property type="match status" value="1"/>
</dbReference>
<sequence>MAKNNFRTLWIEIPEGLKKRNFWSLIFIGFLVNAILPLFHIIQPIWLEKVIKIDPASYGKINANLQVIMEIVNIVFVGYIGILSDRFGRKILLLIGYVIFGLGFLTYGSSNVIADFIGIDAIIVVYILRGINALTFLFLWPQVITLIADYTSVENRGRGMGAINFVGIFGAVISLVLLSKVPKIFGINWFFYLGPILGILGFIAVTAGIVDRNSKHKSSHHVAEKKEWKKVLLAAKKSVGLRVGFLSSFSARADQSLLGLFLITWAVKVASEFGKSAAAATAITSAFIGVNVVFAAISSPLWGFLTDRWSRKSVLCLCLALSGFGYLGLVFLSSPFTPVLYFLMFLIGSGVSGITIASQTMTADLSPKEIVGSVLGAFNTTGAVGIMFFALAGGYLFDHSGFTMPFLLKGLGDILVISYALLNWSKIPHHKEISAQDKQQTECVAAENPE</sequence>
<organism evidence="7 8">
    <name type="scientific">Candidatus Schekmanbacteria bacterium GWA2_38_11</name>
    <dbReference type="NCBI Taxonomy" id="1817876"/>
    <lineage>
        <taxon>Bacteria</taxon>
        <taxon>Candidatus Schekmaniibacteriota</taxon>
    </lineage>
</organism>
<comment type="caution">
    <text evidence="7">The sequence shown here is derived from an EMBL/GenBank/DDBJ whole genome shotgun (WGS) entry which is preliminary data.</text>
</comment>
<feature type="transmembrane region" description="Helical" evidence="5">
    <location>
        <begin position="161"/>
        <end position="178"/>
    </location>
</feature>
<evidence type="ECO:0000256" key="1">
    <source>
        <dbReference type="ARBA" id="ARBA00004141"/>
    </source>
</evidence>
<dbReference type="InterPro" id="IPR020846">
    <property type="entry name" value="MFS_dom"/>
</dbReference>
<evidence type="ECO:0000313" key="8">
    <source>
        <dbReference type="Proteomes" id="UP000178526"/>
    </source>
</evidence>
<dbReference type="AlphaFoldDB" id="A0A1F7RFN2"/>
<proteinExistence type="predicted"/>
<evidence type="ECO:0000256" key="4">
    <source>
        <dbReference type="ARBA" id="ARBA00023136"/>
    </source>
</evidence>
<dbReference type="PROSITE" id="PS50850">
    <property type="entry name" value="MFS"/>
    <property type="match status" value="1"/>
</dbReference>
<feature type="transmembrane region" description="Helical" evidence="5">
    <location>
        <begin position="91"/>
        <end position="110"/>
    </location>
</feature>
<dbReference type="Gene3D" id="1.20.1250.20">
    <property type="entry name" value="MFS general substrate transporter like domains"/>
    <property type="match status" value="2"/>
</dbReference>
<dbReference type="Pfam" id="PF07690">
    <property type="entry name" value="MFS_1"/>
    <property type="match status" value="1"/>
</dbReference>
<dbReference type="EMBL" id="MGDB01000113">
    <property type="protein sequence ID" value="OGL39767.1"/>
    <property type="molecule type" value="Genomic_DNA"/>
</dbReference>
<dbReference type="InterPro" id="IPR036259">
    <property type="entry name" value="MFS_trans_sf"/>
</dbReference>
<dbReference type="InterPro" id="IPR011701">
    <property type="entry name" value="MFS"/>
</dbReference>
<dbReference type="SUPFAM" id="SSF103473">
    <property type="entry name" value="MFS general substrate transporter"/>
    <property type="match status" value="1"/>
</dbReference>
<feature type="domain" description="Major facilitator superfamily (MFS) profile" evidence="6">
    <location>
        <begin position="1"/>
        <end position="428"/>
    </location>
</feature>
<feature type="transmembrane region" description="Helical" evidence="5">
    <location>
        <begin position="63"/>
        <end position="84"/>
    </location>
</feature>
<name>A0A1F7RFN2_9BACT</name>
<protein>
    <recommendedName>
        <fullName evidence="6">Major facilitator superfamily (MFS) profile domain-containing protein</fullName>
    </recommendedName>
</protein>
<reference evidence="7 8" key="1">
    <citation type="journal article" date="2016" name="Nat. Commun.">
        <title>Thousands of microbial genomes shed light on interconnected biogeochemical processes in an aquifer system.</title>
        <authorList>
            <person name="Anantharaman K."/>
            <person name="Brown C.T."/>
            <person name="Hug L.A."/>
            <person name="Sharon I."/>
            <person name="Castelle C.J."/>
            <person name="Probst A.J."/>
            <person name="Thomas B.C."/>
            <person name="Singh A."/>
            <person name="Wilkins M.J."/>
            <person name="Karaoz U."/>
            <person name="Brodie E.L."/>
            <person name="Williams K.H."/>
            <person name="Hubbard S.S."/>
            <person name="Banfield J.F."/>
        </authorList>
    </citation>
    <scope>NUCLEOTIDE SEQUENCE [LARGE SCALE GENOMIC DNA]</scope>
</reference>
<evidence type="ECO:0000256" key="5">
    <source>
        <dbReference type="SAM" id="Phobius"/>
    </source>
</evidence>
<evidence type="ECO:0000256" key="3">
    <source>
        <dbReference type="ARBA" id="ARBA00022989"/>
    </source>
</evidence>
<keyword evidence="2 5" id="KW-0812">Transmembrane</keyword>
<dbReference type="PANTHER" id="PTHR23524:SF1">
    <property type="entry name" value="MRH DOMAIN-CONTAINING PROTEIN-RELATED"/>
    <property type="match status" value="1"/>
</dbReference>
<feature type="transmembrane region" description="Helical" evidence="5">
    <location>
        <begin position="339"/>
        <end position="358"/>
    </location>
</feature>
<feature type="transmembrane region" description="Helical" evidence="5">
    <location>
        <begin position="370"/>
        <end position="396"/>
    </location>
</feature>
<dbReference type="PROSITE" id="PS00216">
    <property type="entry name" value="SUGAR_TRANSPORT_1"/>
    <property type="match status" value="1"/>
</dbReference>